<dbReference type="Gene3D" id="1.20.5.170">
    <property type="match status" value="1"/>
</dbReference>
<comment type="similarity">
    <text evidence="2">Belongs to the spectrin family.</text>
</comment>
<dbReference type="SMART" id="SM00150">
    <property type="entry name" value="SPEC"/>
    <property type="match status" value="3"/>
</dbReference>
<dbReference type="Pfam" id="PF00435">
    <property type="entry name" value="Spectrin"/>
    <property type="match status" value="3"/>
</dbReference>
<evidence type="ECO:0008006" key="11">
    <source>
        <dbReference type="Google" id="ProtNLM"/>
    </source>
</evidence>
<keyword evidence="3" id="KW-0117">Actin capping</keyword>
<dbReference type="FunFam" id="1.20.5.170:FF:000014">
    <property type="entry name" value="Spectrin alpha chain, non-erythrocytic 1"/>
    <property type="match status" value="1"/>
</dbReference>
<evidence type="ECO:0000256" key="4">
    <source>
        <dbReference type="ARBA" id="ARBA00022490"/>
    </source>
</evidence>
<keyword evidence="8" id="KW-0206">Cytoskeleton</keyword>
<evidence type="ECO:0000256" key="2">
    <source>
        <dbReference type="ARBA" id="ARBA00006826"/>
    </source>
</evidence>
<keyword evidence="7" id="KW-0009">Actin-binding</keyword>
<proteinExistence type="inferred from homology"/>
<evidence type="ECO:0000313" key="9">
    <source>
        <dbReference type="Ensembl" id="ENSAZOP00000013128.1"/>
    </source>
</evidence>
<dbReference type="CDD" id="cd00176">
    <property type="entry name" value="SPEC"/>
    <property type="match status" value="1"/>
</dbReference>
<protein>
    <recommendedName>
        <fullName evidence="11">Spectrin alpha chain, non-erythrocytic 1</fullName>
    </recommendedName>
</protein>
<dbReference type="GO" id="GO:0005737">
    <property type="term" value="C:cytoplasm"/>
    <property type="evidence" value="ECO:0007669"/>
    <property type="project" value="UniProtKB-ARBA"/>
</dbReference>
<evidence type="ECO:0000256" key="1">
    <source>
        <dbReference type="ARBA" id="ARBA00004245"/>
    </source>
</evidence>
<organism evidence="9 10">
    <name type="scientific">Anas zonorhyncha</name>
    <name type="common">Eastern spot-billed duck</name>
    <dbReference type="NCBI Taxonomy" id="75864"/>
    <lineage>
        <taxon>Eukaryota</taxon>
        <taxon>Metazoa</taxon>
        <taxon>Chordata</taxon>
        <taxon>Craniata</taxon>
        <taxon>Vertebrata</taxon>
        <taxon>Euteleostomi</taxon>
        <taxon>Archelosauria</taxon>
        <taxon>Archosauria</taxon>
        <taxon>Dinosauria</taxon>
        <taxon>Saurischia</taxon>
        <taxon>Theropoda</taxon>
        <taxon>Coelurosauria</taxon>
        <taxon>Aves</taxon>
        <taxon>Neognathae</taxon>
        <taxon>Galloanserae</taxon>
        <taxon>Anseriformes</taxon>
        <taxon>Anatidae</taxon>
        <taxon>Anatinae</taxon>
        <taxon>Anas</taxon>
    </lineage>
</organism>
<dbReference type="FunFam" id="1.20.58.60:FF:000020">
    <property type="entry name" value="Spectrin alpha chain, non-erythrocytic 1"/>
    <property type="match status" value="1"/>
</dbReference>
<dbReference type="InterPro" id="IPR002017">
    <property type="entry name" value="Spectrin_repeat"/>
</dbReference>
<dbReference type="GO" id="GO:0051693">
    <property type="term" value="P:actin filament capping"/>
    <property type="evidence" value="ECO:0007669"/>
    <property type="project" value="UniProtKB-KW"/>
</dbReference>
<dbReference type="SUPFAM" id="SSF46966">
    <property type="entry name" value="Spectrin repeat"/>
    <property type="match status" value="3"/>
</dbReference>
<name>A0A8B9UTD2_9AVES</name>
<dbReference type="AlphaFoldDB" id="A0A8B9UTD2"/>
<keyword evidence="6" id="KW-0677">Repeat</keyword>
<evidence type="ECO:0000256" key="7">
    <source>
        <dbReference type="ARBA" id="ARBA00023203"/>
    </source>
</evidence>
<accession>A0A8B9UTD2</accession>
<evidence type="ECO:0000256" key="3">
    <source>
        <dbReference type="ARBA" id="ARBA00022467"/>
    </source>
</evidence>
<evidence type="ECO:0000256" key="8">
    <source>
        <dbReference type="ARBA" id="ARBA00023212"/>
    </source>
</evidence>
<dbReference type="Ensembl" id="ENSAZOT00000014115.1">
    <property type="protein sequence ID" value="ENSAZOP00000013128.1"/>
    <property type="gene ID" value="ENSAZOG00000008453.1"/>
</dbReference>
<dbReference type="Gene3D" id="1.20.58.60">
    <property type="match status" value="3"/>
</dbReference>
<reference evidence="9" key="1">
    <citation type="submission" date="2025-05" db="UniProtKB">
        <authorList>
            <consortium name="Ensembl"/>
        </authorList>
    </citation>
    <scope>IDENTIFICATION</scope>
</reference>
<keyword evidence="10" id="KW-1185">Reference proteome</keyword>
<dbReference type="PANTHER" id="PTHR11915">
    <property type="entry name" value="SPECTRIN/FILAMIN RELATED CYTOSKELETAL PROTEIN"/>
    <property type="match status" value="1"/>
</dbReference>
<evidence type="ECO:0000313" key="10">
    <source>
        <dbReference type="Proteomes" id="UP000694549"/>
    </source>
</evidence>
<dbReference type="InterPro" id="IPR018159">
    <property type="entry name" value="Spectrin/alpha-actinin"/>
</dbReference>
<dbReference type="Ensembl" id="ENSAZOT00000014073.1">
    <property type="protein sequence ID" value="ENSAZOP00000013088.1"/>
    <property type="gene ID" value="ENSAZOG00000008453.1"/>
</dbReference>
<dbReference type="GO" id="GO:0005856">
    <property type="term" value="C:cytoskeleton"/>
    <property type="evidence" value="ECO:0007669"/>
    <property type="project" value="UniProtKB-SubCell"/>
</dbReference>
<dbReference type="FunFam" id="1.20.58.60:FF:000079">
    <property type="entry name" value="Spectrin alpha chain, non-erythrocytic 1"/>
    <property type="match status" value="1"/>
</dbReference>
<dbReference type="GO" id="GO:0003779">
    <property type="term" value="F:actin binding"/>
    <property type="evidence" value="ECO:0007669"/>
    <property type="project" value="UniProtKB-KW"/>
</dbReference>
<keyword evidence="4" id="KW-0963">Cytoplasm</keyword>
<sequence length="365" mass="42785">MLSSFRKVKVQKMDPSGVKVLETAEDIQERRQQVLDRYHRFKELSSLRRQKLEDSYRFQFFQRDADELEKWIQEKLQIASDENYKDPSNLQGKLQKHQAFEAEVQANSGAIVKLDETGNQMINESHFASETIRSFTPYRTAQRPIVTATQVGLHLRTRLQELHRLWELLLEKMREKGVKLLQAQKLVQYLRECEDVLDWINDKEAIVTSEELGQDLEHVEVLQKKFEEFQTDLAAHEERVNEVNQFAGKLIQEQHPEEELIKSKQDEVNASWQRLKGLALQRQGKLFGAAEVQRFNRDVDETISWIKEKGQLMASDDFGRDLASVQALLRKHEGLERDLAALEDKVPIRDAFYLRFKQRNLLVKG</sequence>
<comment type="subcellular location">
    <subcellularLocation>
        <location evidence="1">Cytoplasm</location>
        <location evidence="1">Cytoskeleton</location>
    </subcellularLocation>
</comment>
<evidence type="ECO:0000256" key="5">
    <source>
        <dbReference type="ARBA" id="ARBA00022553"/>
    </source>
</evidence>
<keyword evidence="5" id="KW-0597">Phosphoprotein</keyword>
<dbReference type="Proteomes" id="UP000694549">
    <property type="component" value="Unplaced"/>
</dbReference>
<evidence type="ECO:0000256" key="6">
    <source>
        <dbReference type="ARBA" id="ARBA00022737"/>
    </source>
</evidence>